<keyword evidence="2" id="KW-0732">Signal</keyword>
<evidence type="ECO:0000256" key="1">
    <source>
        <dbReference type="SAM" id="MobiDB-lite"/>
    </source>
</evidence>
<evidence type="ECO:0000256" key="2">
    <source>
        <dbReference type="SAM" id="SignalP"/>
    </source>
</evidence>
<protein>
    <submittedName>
        <fullName evidence="3">LTXXQ motif protein</fullName>
    </submittedName>
</protein>
<keyword evidence="4" id="KW-1185">Reference proteome</keyword>
<proteinExistence type="predicted"/>
<dbReference type="RefSeq" id="WP_145108887.1">
    <property type="nucleotide sequence ID" value="NZ_CP036277.1"/>
</dbReference>
<feature type="region of interest" description="Disordered" evidence="1">
    <location>
        <begin position="150"/>
        <end position="172"/>
    </location>
</feature>
<name>A0A517Q4P4_9PLAN</name>
<evidence type="ECO:0000313" key="4">
    <source>
        <dbReference type="Proteomes" id="UP000315647"/>
    </source>
</evidence>
<evidence type="ECO:0000313" key="3">
    <source>
        <dbReference type="EMBL" id="QDT26594.1"/>
    </source>
</evidence>
<reference evidence="3 4" key="1">
    <citation type="submission" date="2019-03" db="EMBL/GenBank/DDBJ databases">
        <title>Deep-cultivation of Planctomycetes and their phenomic and genomic characterization uncovers novel biology.</title>
        <authorList>
            <person name="Wiegand S."/>
            <person name="Jogler M."/>
            <person name="Boedeker C."/>
            <person name="Pinto D."/>
            <person name="Vollmers J."/>
            <person name="Rivas-Marin E."/>
            <person name="Kohn T."/>
            <person name="Peeters S.H."/>
            <person name="Heuer A."/>
            <person name="Rast P."/>
            <person name="Oberbeckmann S."/>
            <person name="Bunk B."/>
            <person name="Jeske O."/>
            <person name="Meyerdierks A."/>
            <person name="Storesund J.E."/>
            <person name="Kallscheuer N."/>
            <person name="Luecker S."/>
            <person name="Lage O.M."/>
            <person name="Pohl T."/>
            <person name="Merkel B.J."/>
            <person name="Hornburger P."/>
            <person name="Mueller R.-W."/>
            <person name="Bruemmer F."/>
            <person name="Labrenz M."/>
            <person name="Spormann A.M."/>
            <person name="Op den Camp H."/>
            <person name="Overmann J."/>
            <person name="Amann R."/>
            <person name="Jetten M.S.M."/>
            <person name="Mascher T."/>
            <person name="Medema M.H."/>
            <person name="Devos D.P."/>
            <person name="Kaster A.-K."/>
            <person name="Ovreas L."/>
            <person name="Rohde M."/>
            <person name="Galperin M.Y."/>
            <person name="Jogler C."/>
        </authorList>
    </citation>
    <scope>NUCLEOTIDE SEQUENCE [LARGE SCALE GENOMIC DNA]</scope>
    <source>
        <strain evidence="3 4">Enr10</strain>
    </source>
</reference>
<gene>
    <name evidence="3" type="ORF">Enr10x_18980</name>
</gene>
<feature type="compositionally biased region" description="Basic residues" evidence="1">
    <location>
        <begin position="155"/>
        <end position="172"/>
    </location>
</feature>
<feature type="chain" id="PRO_5043411360" evidence="2">
    <location>
        <begin position="24"/>
        <end position="172"/>
    </location>
</feature>
<accession>A0A517Q4P4</accession>
<dbReference type="AlphaFoldDB" id="A0A517Q4P4"/>
<feature type="signal peptide" evidence="2">
    <location>
        <begin position="1"/>
        <end position="23"/>
    </location>
</feature>
<accession>A0A518A718</accession>
<dbReference type="PROSITE" id="PS51257">
    <property type="entry name" value="PROKAR_LIPOPROTEIN"/>
    <property type="match status" value="1"/>
</dbReference>
<dbReference type="EMBL" id="CP037421">
    <property type="protein sequence ID" value="QDT26594.1"/>
    <property type="molecule type" value="Genomic_DNA"/>
</dbReference>
<sequence precursor="true">MLKVSKALLTFALILACVATVDAADKGAKKKKGNKKQAAVRIQALNLPASIELNAEQKEKIAALKKEYTPQFAALQKKNREILTPDQLKARREAMKAAKDAGKKGKELRAAVDEALKLSDDQQKQMKEVAGETRKLNGEVRGKLESVLTSDQLAKIKKPAKGGKKKNKKKNS</sequence>
<dbReference type="Proteomes" id="UP000315647">
    <property type="component" value="Chromosome"/>
</dbReference>
<organism evidence="3 4">
    <name type="scientific">Gimesia panareensis</name>
    <dbReference type="NCBI Taxonomy" id="2527978"/>
    <lineage>
        <taxon>Bacteria</taxon>
        <taxon>Pseudomonadati</taxon>
        <taxon>Planctomycetota</taxon>
        <taxon>Planctomycetia</taxon>
        <taxon>Planctomycetales</taxon>
        <taxon>Planctomycetaceae</taxon>
        <taxon>Gimesia</taxon>
    </lineage>
</organism>